<sequence length="96" mass="10751">MDIIFNRRSIRRFQNRSVEKEKVERLLRAGMQAPSAGNQQPWEFIVVEDHQALEALSKMSPYSGPVASSGITLVLLCNSDCLKFQGTWQQELGAAA</sequence>
<dbReference type="AlphaFoldDB" id="A0A1M6M5N4"/>
<dbReference type="GO" id="GO:0016491">
    <property type="term" value="F:oxidoreductase activity"/>
    <property type="evidence" value="ECO:0007669"/>
    <property type="project" value="UniProtKB-KW"/>
</dbReference>
<keyword evidence="3" id="KW-0285">Flavoprotein</keyword>
<dbReference type="InterPro" id="IPR029479">
    <property type="entry name" value="Nitroreductase"/>
</dbReference>
<dbReference type="PANTHER" id="PTHR43673:SF2">
    <property type="entry name" value="NITROREDUCTASE"/>
    <property type="match status" value="1"/>
</dbReference>
<dbReference type="Proteomes" id="UP000184386">
    <property type="component" value="Unassembled WGS sequence"/>
</dbReference>
<comment type="cofactor">
    <cofactor evidence="1">
        <name>FMN</name>
        <dbReference type="ChEBI" id="CHEBI:58210"/>
    </cofactor>
</comment>
<keyword evidence="8" id="KW-1185">Reference proteome</keyword>
<comment type="similarity">
    <text evidence="2">Belongs to the nitroreductase family.</text>
</comment>
<dbReference type="Gene3D" id="3.40.109.10">
    <property type="entry name" value="NADH Oxidase"/>
    <property type="match status" value="1"/>
</dbReference>
<keyword evidence="5" id="KW-0560">Oxidoreductase</keyword>
<dbReference type="EMBL" id="FRAC01000007">
    <property type="protein sequence ID" value="SHJ78748.1"/>
    <property type="molecule type" value="Genomic_DNA"/>
</dbReference>
<accession>A0A1M6M5N4</accession>
<evidence type="ECO:0000256" key="3">
    <source>
        <dbReference type="ARBA" id="ARBA00022630"/>
    </source>
</evidence>
<evidence type="ECO:0000313" key="7">
    <source>
        <dbReference type="EMBL" id="SHJ78748.1"/>
    </source>
</evidence>
<dbReference type="RefSeq" id="WP_330392488.1">
    <property type="nucleotide sequence ID" value="NZ_FRAC01000007.1"/>
</dbReference>
<protein>
    <submittedName>
        <fullName evidence="7">Nitroreductase family protein</fullName>
    </submittedName>
</protein>
<dbReference type="SUPFAM" id="SSF55469">
    <property type="entry name" value="FMN-dependent nitroreductase-like"/>
    <property type="match status" value="1"/>
</dbReference>
<organism evidence="7 8">
    <name type="scientific">Anaerocolumna jejuensis DSM 15929</name>
    <dbReference type="NCBI Taxonomy" id="1121322"/>
    <lineage>
        <taxon>Bacteria</taxon>
        <taxon>Bacillati</taxon>
        <taxon>Bacillota</taxon>
        <taxon>Clostridia</taxon>
        <taxon>Lachnospirales</taxon>
        <taxon>Lachnospiraceae</taxon>
        <taxon>Anaerocolumna</taxon>
    </lineage>
</organism>
<evidence type="ECO:0000259" key="6">
    <source>
        <dbReference type="Pfam" id="PF00881"/>
    </source>
</evidence>
<name>A0A1M6M5N4_9FIRM</name>
<reference evidence="7 8" key="1">
    <citation type="submission" date="2016-11" db="EMBL/GenBank/DDBJ databases">
        <authorList>
            <person name="Jaros S."/>
            <person name="Januszkiewicz K."/>
            <person name="Wedrychowicz H."/>
        </authorList>
    </citation>
    <scope>NUCLEOTIDE SEQUENCE [LARGE SCALE GENOMIC DNA]</scope>
    <source>
        <strain evidence="7 8">DSM 15929</strain>
    </source>
</reference>
<evidence type="ECO:0000256" key="4">
    <source>
        <dbReference type="ARBA" id="ARBA00022643"/>
    </source>
</evidence>
<feature type="domain" description="Nitroreductase" evidence="6">
    <location>
        <begin position="5"/>
        <end position="58"/>
    </location>
</feature>
<evidence type="ECO:0000256" key="1">
    <source>
        <dbReference type="ARBA" id="ARBA00001917"/>
    </source>
</evidence>
<dbReference type="STRING" id="1121322.SAMN02745136_00854"/>
<dbReference type="InterPro" id="IPR000415">
    <property type="entry name" value="Nitroreductase-like"/>
</dbReference>
<dbReference type="PANTHER" id="PTHR43673">
    <property type="entry name" value="NAD(P)H NITROREDUCTASE YDGI-RELATED"/>
    <property type="match status" value="1"/>
</dbReference>
<evidence type="ECO:0000256" key="5">
    <source>
        <dbReference type="ARBA" id="ARBA00023002"/>
    </source>
</evidence>
<keyword evidence="4" id="KW-0288">FMN</keyword>
<evidence type="ECO:0000256" key="2">
    <source>
        <dbReference type="ARBA" id="ARBA00007118"/>
    </source>
</evidence>
<dbReference type="Pfam" id="PF00881">
    <property type="entry name" value="Nitroreductase"/>
    <property type="match status" value="1"/>
</dbReference>
<proteinExistence type="inferred from homology"/>
<evidence type="ECO:0000313" key="8">
    <source>
        <dbReference type="Proteomes" id="UP000184386"/>
    </source>
</evidence>
<gene>
    <name evidence="7" type="ORF">SAMN02745136_00854</name>
</gene>